<evidence type="ECO:0000313" key="2">
    <source>
        <dbReference type="Proteomes" id="UP000225844"/>
    </source>
</evidence>
<keyword evidence="2" id="KW-1185">Reference proteome</keyword>
<gene>
    <name evidence="1" type="ORF">SEA_DANZINA_31</name>
</gene>
<protein>
    <submittedName>
        <fullName evidence="1">Uncharacterized protein</fullName>
    </submittedName>
</protein>
<accession>A0A0K1Y8R1</accession>
<reference evidence="1 2" key="1">
    <citation type="submission" date="2015-06" db="EMBL/GenBank/DDBJ databases">
        <authorList>
            <person name="Zinanti J.F."/>
            <person name="Ahmed T."/>
            <person name="Alvarez G.E."/>
            <person name="Cox E.C."/>
            <person name="Garcia C."/>
            <person name="Layton S.R."/>
            <person name="Bhuiyan S."/>
            <person name="Donegan-Quick R."/>
            <person name="Benjamin R.C."/>
            <person name="Hughes L.E."/>
            <person name="Bradley K.W."/>
            <person name="Asai D.J."/>
            <person name="Bowman C.A."/>
            <person name="Russell D.A."/>
            <person name="Pope W.H."/>
            <person name="Jacobs-Sera D."/>
            <person name="Hendrix R.W."/>
            <person name="Hatfull G.F."/>
        </authorList>
    </citation>
    <scope>NUCLEOTIDE SEQUENCE [LARGE SCALE GENOMIC DNA]</scope>
</reference>
<proteinExistence type="predicted"/>
<evidence type="ECO:0000313" key="1">
    <source>
        <dbReference type="EMBL" id="AKY03486.1"/>
    </source>
</evidence>
<organism evidence="1 2">
    <name type="scientific">Streptomyces phage Danzina</name>
    <dbReference type="NCBI Taxonomy" id="1690427"/>
    <lineage>
        <taxon>Viruses</taxon>
        <taxon>Duplodnaviria</taxon>
        <taxon>Heunggongvirae</taxon>
        <taxon>Uroviricota</taxon>
        <taxon>Caudoviricetes</taxon>
        <taxon>Arquatrovirinae</taxon>
        <taxon>Likavirus</taxon>
        <taxon>Likavirus danzina</taxon>
    </lineage>
</organism>
<sequence>MPQVVVPLVAGGRPLDYWVGEGKIMIHTDFEGFDFHITADPDHSPSEMRAVLIDAARAGLSLIEEHDPELMEDGRIKIYLAPIWMDESEFSPGNYLEVVA</sequence>
<dbReference type="Proteomes" id="UP000225844">
    <property type="component" value="Segment"/>
</dbReference>
<dbReference type="EMBL" id="KT124228">
    <property type="protein sequence ID" value="AKY03486.1"/>
    <property type="molecule type" value="Genomic_DNA"/>
</dbReference>
<name>A0A0K1Y8R1_9CAUD</name>